<proteinExistence type="predicted"/>
<accession>A0A250XED6</accession>
<dbReference type="OrthoDB" id="2122982at2759"/>
<dbReference type="Gene3D" id="3.30.40.10">
    <property type="entry name" value="Zinc/RING finger domain, C3HC4 (zinc finger)"/>
    <property type="match status" value="1"/>
</dbReference>
<dbReference type="STRING" id="1157962.A0A250XED6"/>
<organism evidence="5 6">
    <name type="scientific">Chlamydomonas eustigma</name>
    <dbReference type="NCBI Taxonomy" id="1157962"/>
    <lineage>
        <taxon>Eukaryota</taxon>
        <taxon>Viridiplantae</taxon>
        <taxon>Chlorophyta</taxon>
        <taxon>core chlorophytes</taxon>
        <taxon>Chlorophyceae</taxon>
        <taxon>CS clade</taxon>
        <taxon>Chlamydomonadales</taxon>
        <taxon>Chlamydomonadaceae</taxon>
        <taxon>Chlamydomonas</taxon>
    </lineage>
</organism>
<dbReference type="InterPro" id="IPR007527">
    <property type="entry name" value="Znf_SWIM"/>
</dbReference>
<evidence type="ECO:0008006" key="7">
    <source>
        <dbReference type="Google" id="ProtNLM"/>
    </source>
</evidence>
<keyword evidence="1" id="KW-0862">Zinc</keyword>
<comment type="caution">
    <text evidence="5">The sequence shown here is derived from an EMBL/GenBank/DDBJ whole genome shotgun (WGS) entry which is preliminary data.</text>
</comment>
<keyword evidence="1" id="KW-0863">Zinc-finger</keyword>
<feature type="domain" description="SWIM-type" evidence="4">
    <location>
        <begin position="120"/>
        <end position="153"/>
    </location>
</feature>
<evidence type="ECO:0000259" key="4">
    <source>
        <dbReference type="PROSITE" id="PS50966"/>
    </source>
</evidence>
<sequence>MPINKKLQESPLPVEPRKRRTADVSTRNEDDLDASAPVSHSRKYPKLCSNERRLKQDGSIARYRSHPTQAILDRIQRALSQGAGAAHRLYLIDSEPVAPPGSPSGAKQVFAVMGTTGNVYNVTIGCHPGCTCPDKVQRSSVCKHMLFVMLRVLKCGQNNPIIWQDARLPSEADALLAVFLATRTEFDESVMVSQEARRKYMELTGKHYASQDEEAGPSHANSNLSLSNMTSSAADLDAKTECISGPRPFDGEDCPICYETMSSTSNAEATTFCSSCRNSMHKACFDRWVAQKHAAHCAVVTCVYCRQPWAPGGTHHVLKGTAVASPAGSGRRAVGRQYLNLSFALLPDSVE</sequence>
<keyword evidence="6" id="KW-1185">Reference proteome</keyword>
<dbReference type="SUPFAM" id="SSF57850">
    <property type="entry name" value="RING/U-box"/>
    <property type="match status" value="1"/>
</dbReference>
<dbReference type="PANTHER" id="PTHR21540:SF0">
    <property type="entry name" value="PHD FAMILY PROTEIN"/>
    <property type="match status" value="1"/>
</dbReference>
<evidence type="ECO:0000256" key="2">
    <source>
        <dbReference type="SAM" id="MobiDB-lite"/>
    </source>
</evidence>
<dbReference type="AlphaFoldDB" id="A0A250XED6"/>
<dbReference type="InterPro" id="IPR013083">
    <property type="entry name" value="Znf_RING/FYVE/PHD"/>
</dbReference>
<gene>
    <name evidence="5" type="ORF">CEUSTIGMA_g8877.t1</name>
</gene>
<keyword evidence="1" id="KW-0479">Metal-binding</keyword>
<dbReference type="GO" id="GO:0061630">
    <property type="term" value="F:ubiquitin protein ligase activity"/>
    <property type="evidence" value="ECO:0007669"/>
    <property type="project" value="InterPro"/>
</dbReference>
<evidence type="ECO:0000313" key="6">
    <source>
        <dbReference type="Proteomes" id="UP000232323"/>
    </source>
</evidence>
<feature type="region of interest" description="Disordered" evidence="2">
    <location>
        <begin position="1"/>
        <end position="48"/>
    </location>
</feature>
<dbReference type="PROSITE" id="PS50966">
    <property type="entry name" value="ZF_SWIM"/>
    <property type="match status" value="1"/>
</dbReference>
<evidence type="ECO:0000259" key="3">
    <source>
        <dbReference type="PROSITE" id="PS50089"/>
    </source>
</evidence>
<feature type="domain" description="RING-type" evidence="3">
    <location>
        <begin position="254"/>
        <end position="306"/>
    </location>
</feature>
<evidence type="ECO:0000313" key="5">
    <source>
        <dbReference type="EMBL" id="GAX81448.1"/>
    </source>
</evidence>
<dbReference type="InterPro" id="IPR039903">
    <property type="entry name" value="Zswim2"/>
</dbReference>
<dbReference type="PROSITE" id="PS50089">
    <property type="entry name" value="ZF_RING_2"/>
    <property type="match status" value="1"/>
</dbReference>
<dbReference type="PANTHER" id="PTHR21540">
    <property type="entry name" value="RING FINGER AND SWIM DOMAIN-CONTAINING PROTEIN 2"/>
    <property type="match status" value="1"/>
</dbReference>
<dbReference type="Proteomes" id="UP000232323">
    <property type="component" value="Unassembled WGS sequence"/>
</dbReference>
<dbReference type="InterPro" id="IPR001841">
    <property type="entry name" value="Znf_RING"/>
</dbReference>
<reference evidence="5 6" key="1">
    <citation type="submission" date="2017-08" db="EMBL/GenBank/DDBJ databases">
        <title>Acidophilic green algal genome provides insights into adaptation to an acidic environment.</title>
        <authorList>
            <person name="Hirooka S."/>
            <person name="Hirose Y."/>
            <person name="Kanesaki Y."/>
            <person name="Higuchi S."/>
            <person name="Fujiwara T."/>
            <person name="Onuma R."/>
            <person name="Era A."/>
            <person name="Ohbayashi R."/>
            <person name="Uzuka A."/>
            <person name="Nozaki H."/>
            <person name="Yoshikawa H."/>
            <person name="Miyagishima S.Y."/>
        </authorList>
    </citation>
    <scope>NUCLEOTIDE SEQUENCE [LARGE SCALE GENOMIC DNA]</scope>
    <source>
        <strain evidence="5 6">NIES-2499</strain>
    </source>
</reference>
<evidence type="ECO:0000256" key="1">
    <source>
        <dbReference type="PROSITE-ProRule" id="PRU00175"/>
    </source>
</evidence>
<dbReference type="EMBL" id="BEGY01000065">
    <property type="protein sequence ID" value="GAX81448.1"/>
    <property type="molecule type" value="Genomic_DNA"/>
</dbReference>
<dbReference type="GO" id="GO:0008270">
    <property type="term" value="F:zinc ion binding"/>
    <property type="evidence" value="ECO:0007669"/>
    <property type="project" value="UniProtKB-KW"/>
</dbReference>
<name>A0A250XED6_9CHLO</name>
<protein>
    <recommendedName>
        <fullName evidence="7">SWIM-type domain-containing protein</fullName>
    </recommendedName>
</protein>